<dbReference type="GO" id="GO:0044666">
    <property type="term" value="C:MLL3/4 complex"/>
    <property type="evidence" value="ECO:0007669"/>
    <property type="project" value="TreeGrafter"/>
</dbReference>
<dbReference type="SUPFAM" id="SSF57903">
    <property type="entry name" value="FYVE/PHD zinc finger"/>
    <property type="match status" value="2"/>
</dbReference>
<reference evidence="12" key="1">
    <citation type="submission" date="2021-02" db="EMBL/GenBank/DDBJ databases">
        <authorList>
            <person name="Nowell W R."/>
        </authorList>
    </citation>
    <scope>NUCLEOTIDE SEQUENCE</scope>
</reference>
<keyword evidence="4 9" id="KW-0863">Zinc-finger</keyword>
<evidence type="ECO:0000256" key="9">
    <source>
        <dbReference type="PROSITE-ProRule" id="PRU00146"/>
    </source>
</evidence>
<dbReference type="EMBL" id="CAJOBH010009851">
    <property type="protein sequence ID" value="CAF4150634.1"/>
    <property type="molecule type" value="Genomic_DNA"/>
</dbReference>
<dbReference type="GO" id="GO:0008270">
    <property type="term" value="F:zinc ion binding"/>
    <property type="evidence" value="ECO:0007669"/>
    <property type="project" value="UniProtKB-KW"/>
</dbReference>
<keyword evidence="2" id="KW-0479">Metal-binding</keyword>
<dbReference type="Gene3D" id="3.30.40.10">
    <property type="entry name" value="Zinc/RING finger domain, C3HC4 (zinc finger)"/>
    <property type="match status" value="2"/>
</dbReference>
<keyword evidence="3" id="KW-0677">Repeat</keyword>
<dbReference type="InterPro" id="IPR013083">
    <property type="entry name" value="Znf_RING/FYVE/PHD"/>
</dbReference>
<comment type="caution">
    <text evidence="12">The sequence shown here is derived from an EMBL/GenBank/DDBJ whole genome shotgun (WGS) entry which is preliminary data.</text>
</comment>
<dbReference type="PROSITE" id="PS50016">
    <property type="entry name" value="ZF_PHD_2"/>
    <property type="match status" value="2"/>
</dbReference>
<evidence type="ECO:0000256" key="4">
    <source>
        <dbReference type="ARBA" id="ARBA00022771"/>
    </source>
</evidence>
<protein>
    <recommendedName>
        <fullName evidence="11">PHD-type domain-containing protein</fullName>
    </recommendedName>
</protein>
<dbReference type="PROSITE" id="PS01359">
    <property type="entry name" value="ZF_PHD_1"/>
    <property type="match status" value="1"/>
</dbReference>
<evidence type="ECO:0000256" key="1">
    <source>
        <dbReference type="ARBA" id="ARBA00004123"/>
    </source>
</evidence>
<gene>
    <name evidence="12" type="ORF">BYL167_LOCUS21513</name>
</gene>
<evidence type="ECO:0000256" key="3">
    <source>
        <dbReference type="ARBA" id="ARBA00022737"/>
    </source>
</evidence>
<dbReference type="GO" id="GO:0042800">
    <property type="term" value="F:histone H3K4 methyltransferase activity"/>
    <property type="evidence" value="ECO:0007669"/>
    <property type="project" value="TreeGrafter"/>
</dbReference>
<feature type="domain" description="PHD-type" evidence="11">
    <location>
        <begin position="173"/>
        <end position="229"/>
    </location>
</feature>
<keyword evidence="5" id="KW-0862">Zinc</keyword>
<keyword evidence="8" id="KW-0539">Nucleus</keyword>
<dbReference type="GO" id="GO:0003713">
    <property type="term" value="F:transcription coactivator activity"/>
    <property type="evidence" value="ECO:0007669"/>
    <property type="project" value="TreeGrafter"/>
</dbReference>
<keyword evidence="7" id="KW-0804">Transcription</keyword>
<accession>A0A8S2RAB3</accession>
<evidence type="ECO:0000256" key="10">
    <source>
        <dbReference type="SAM" id="MobiDB-lite"/>
    </source>
</evidence>
<feature type="compositionally biased region" description="Polar residues" evidence="10">
    <location>
        <begin position="278"/>
        <end position="302"/>
    </location>
</feature>
<evidence type="ECO:0000313" key="13">
    <source>
        <dbReference type="Proteomes" id="UP000681967"/>
    </source>
</evidence>
<evidence type="ECO:0000256" key="8">
    <source>
        <dbReference type="ARBA" id="ARBA00023242"/>
    </source>
</evidence>
<keyword evidence="6" id="KW-0805">Transcription regulation</keyword>
<dbReference type="AlphaFoldDB" id="A0A8S2RAB3"/>
<comment type="subcellular location">
    <subcellularLocation>
        <location evidence="1">Nucleus</location>
    </subcellularLocation>
</comment>
<feature type="region of interest" description="Disordered" evidence="10">
    <location>
        <begin position="278"/>
        <end position="303"/>
    </location>
</feature>
<dbReference type="InterPro" id="IPR019786">
    <property type="entry name" value="Zinc_finger_PHD-type_CS"/>
</dbReference>
<dbReference type="GO" id="GO:0045944">
    <property type="term" value="P:positive regulation of transcription by RNA polymerase II"/>
    <property type="evidence" value="ECO:0007669"/>
    <property type="project" value="TreeGrafter"/>
</dbReference>
<dbReference type="PANTHER" id="PTHR45888:SF6">
    <property type="entry name" value="HL01030P-RELATED"/>
    <property type="match status" value="1"/>
</dbReference>
<dbReference type="InterPro" id="IPR001965">
    <property type="entry name" value="Znf_PHD"/>
</dbReference>
<dbReference type="PANTHER" id="PTHR45888">
    <property type="entry name" value="HL01030P-RELATED"/>
    <property type="match status" value="1"/>
</dbReference>
<dbReference type="SMART" id="SM00249">
    <property type="entry name" value="PHD"/>
    <property type="match status" value="3"/>
</dbReference>
<dbReference type="InterPro" id="IPR019787">
    <property type="entry name" value="Znf_PHD-finger"/>
</dbReference>
<evidence type="ECO:0000256" key="5">
    <source>
        <dbReference type="ARBA" id="ARBA00022833"/>
    </source>
</evidence>
<dbReference type="InterPro" id="IPR011011">
    <property type="entry name" value="Znf_FYVE_PHD"/>
</dbReference>
<dbReference type="Proteomes" id="UP000681967">
    <property type="component" value="Unassembled WGS sequence"/>
</dbReference>
<dbReference type="Pfam" id="PF00628">
    <property type="entry name" value="PHD"/>
    <property type="match status" value="1"/>
</dbReference>
<name>A0A8S2RAB3_9BILA</name>
<feature type="domain" description="PHD-type" evidence="11">
    <location>
        <begin position="96"/>
        <end position="146"/>
    </location>
</feature>
<evidence type="ECO:0000313" key="12">
    <source>
        <dbReference type="EMBL" id="CAF4150634.1"/>
    </source>
</evidence>
<organism evidence="12 13">
    <name type="scientific">Rotaria magnacalcarata</name>
    <dbReference type="NCBI Taxonomy" id="392030"/>
    <lineage>
        <taxon>Eukaryota</taxon>
        <taxon>Metazoa</taxon>
        <taxon>Spiralia</taxon>
        <taxon>Gnathifera</taxon>
        <taxon>Rotifera</taxon>
        <taxon>Eurotatoria</taxon>
        <taxon>Bdelloidea</taxon>
        <taxon>Philodinida</taxon>
        <taxon>Philodinidae</taxon>
        <taxon>Rotaria</taxon>
    </lineage>
</organism>
<evidence type="ECO:0000259" key="11">
    <source>
        <dbReference type="PROSITE" id="PS50016"/>
    </source>
</evidence>
<evidence type="ECO:0000256" key="7">
    <source>
        <dbReference type="ARBA" id="ARBA00023163"/>
    </source>
</evidence>
<dbReference type="CDD" id="cd15513">
    <property type="entry name" value="PHD5_KMT2C_like"/>
    <property type="match status" value="1"/>
</dbReference>
<sequence>MFQNSTSIESGIYSKQFEDERFTDESSSQDFFNTSTRKLSDDQSDFVGINFDPEINCNSCLTDVNALFCDKHTFLPCIEPEFSKVIFDKGWRCLDCTVCECCGKTTDEAKLLLCDDCDISYHTYCLSPPLDHVPKGNWKCQWCVRCLKCGSTTPGIDCQWENNYTECGRCYSLNTCPLCLRKYHVDELIIQCTNCNRWCHSMCVNIFTEEMAEKQCNEQKFLCLLCKSDQSTLALMRYSSIDDQQILQNKSVKFDEGVYLTDCGIAQLKSIRPKVLTNPSRKSKQSVAKNQNSFKRTNSTLINDDERSDEEKIHLLNDQQIKKSVIKKYTGKLTNVILLSYDSTKKETPRSR</sequence>
<evidence type="ECO:0000256" key="2">
    <source>
        <dbReference type="ARBA" id="ARBA00022723"/>
    </source>
</evidence>
<evidence type="ECO:0000256" key="6">
    <source>
        <dbReference type="ARBA" id="ARBA00023015"/>
    </source>
</evidence>
<proteinExistence type="predicted"/>